<gene>
    <name evidence="1" type="ORF">A7P89_06600</name>
</gene>
<name>A0A1A9RQD4_EIKCO</name>
<dbReference type="AlphaFoldDB" id="A0A1A9RQD4"/>
<protein>
    <submittedName>
        <fullName evidence="1">Uncharacterized protein</fullName>
    </submittedName>
</protein>
<organism evidence="1 2">
    <name type="scientific">Eikenella corrodens</name>
    <dbReference type="NCBI Taxonomy" id="539"/>
    <lineage>
        <taxon>Bacteria</taxon>
        <taxon>Pseudomonadati</taxon>
        <taxon>Pseudomonadota</taxon>
        <taxon>Betaproteobacteria</taxon>
        <taxon>Neisseriales</taxon>
        <taxon>Neisseriaceae</taxon>
        <taxon>Eikenella</taxon>
    </lineage>
</organism>
<evidence type="ECO:0000313" key="1">
    <source>
        <dbReference type="EMBL" id="OAM21836.1"/>
    </source>
</evidence>
<dbReference type="Proteomes" id="UP000078103">
    <property type="component" value="Unassembled WGS sequence"/>
</dbReference>
<dbReference type="EMBL" id="LXSH01000019">
    <property type="protein sequence ID" value="OAM21836.1"/>
    <property type="molecule type" value="Genomic_DNA"/>
</dbReference>
<comment type="caution">
    <text evidence="1">The sequence shown here is derived from an EMBL/GenBank/DDBJ whole genome shotgun (WGS) entry which is preliminary data.</text>
</comment>
<evidence type="ECO:0000313" key="2">
    <source>
        <dbReference type="Proteomes" id="UP000078103"/>
    </source>
</evidence>
<dbReference type="RefSeq" id="WP_064105866.1">
    <property type="nucleotide sequence ID" value="NZ_LXSH01000019.1"/>
</dbReference>
<accession>A0A1A9RQD4</accession>
<reference evidence="2" key="1">
    <citation type="submission" date="2016-05" db="EMBL/GenBank/DDBJ databases">
        <title>Draft genome of Corynebacterium afermentans subsp. afermentans LCDC 88199T.</title>
        <authorList>
            <person name="Bernier A.-M."/>
            <person name="Bernard K."/>
        </authorList>
    </citation>
    <scope>NUCLEOTIDE SEQUENCE [LARGE SCALE GENOMIC DNA]</scope>
    <source>
        <strain evidence="2">NML120819</strain>
    </source>
</reference>
<sequence length="105" mass="11609">MSAYQGAVIQPEPTELAVLPIRQKKIKKNARRSGRSQCCKAYCNSNTVAIATSPISNRKPKTVQASIKPPTKGFDCEQLRHILISHQGANITKKALVLNHYARQP</sequence>
<proteinExistence type="predicted"/>